<name>A0A318YKN1_ASPNB</name>
<keyword evidence="3" id="KW-1185">Reference proteome</keyword>
<keyword evidence="1" id="KW-1133">Transmembrane helix</keyword>
<evidence type="ECO:0000313" key="2">
    <source>
        <dbReference type="EMBL" id="PYH33203.1"/>
    </source>
</evidence>
<evidence type="ECO:0000313" key="3">
    <source>
        <dbReference type="Proteomes" id="UP000247647"/>
    </source>
</evidence>
<gene>
    <name evidence="2" type="ORF">BO87DRAFT_416664</name>
</gene>
<feature type="transmembrane region" description="Helical" evidence="1">
    <location>
        <begin position="20"/>
        <end position="39"/>
    </location>
</feature>
<evidence type="ECO:0000256" key="1">
    <source>
        <dbReference type="SAM" id="Phobius"/>
    </source>
</evidence>
<dbReference type="GeneID" id="37129222"/>
<accession>A0A318YKN1</accession>
<dbReference type="EMBL" id="KZ821464">
    <property type="protein sequence ID" value="PYH33203.1"/>
    <property type="molecule type" value="Genomic_DNA"/>
</dbReference>
<dbReference type="Proteomes" id="UP000247647">
    <property type="component" value="Unassembled WGS sequence"/>
</dbReference>
<feature type="non-terminal residue" evidence="2">
    <location>
        <position position="1"/>
    </location>
</feature>
<proteinExistence type="predicted"/>
<reference evidence="2" key="1">
    <citation type="submission" date="2016-12" db="EMBL/GenBank/DDBJ databases">
        <title>The genomes of Aspergillus section Nigri reveals drivers in fungal speciation.</title>
        <authorList>
            <consortium name="DOE Joint Genome Institute"/>
            <person name="Vesth T.C."/>
            <person name="Nybo J."/>
            <person name="Theobald S."/>
            <person name="Brandl J."/>
            <person name="Frisvad J.C."/>
            <person name="Nielsen K.F."/>
            <person name="Lyhne E.K."/>
            <person name="Kogle M.E."/>
            <person name="Kuo A."/>
            <person name="Riley R."/>
            <person name="Clum A."/>
            <person name="Nolan M."/>
            <person name="Lipzen A."/>
            <person name="Salamov A."/>
            <person name="Henrissat B."/>
            <person name="Wiebenga A."/>
            <person name="De Vries R.P."/>
            <person name="Grigoriev I.V."/>
            <person name="Mortensen U.H."/>
            <person name="Andersen M.R."/>
            <person name="Baker S.E."/>
        </authorList>
    </citation>
    <scope>NUCLEOTIDE SEQUENCE [LARGE SCALE GENOMIC DNA]</scope>
    <source>
        <strain evidence="2">CBS 115656</strain>
    </source>
</reference>
<organism evidence="2 3">
    <name type="scientific">Aspergillus neoniger (strain CBS 115656)</name>
    <dbReference type="NCBI Taxonomy" id="1448310"/>
    <lineage>
        <taxon>Eukaryota</taxon>
        <taxon>Fungi</taxon>
        <taxon>Dikarya</taxon>
        <taxon>Ascomycota</taxon>
        <taxon>Pezizomycotina</taxon>
        <taxon>Eurotiomycetes</taxon>
        <taxon>Eurotiomycetidae</taxon>
        <taxon>Eurotiales</taxon>
        <taxon>Aspergillaceae</taxon>
        <taxon>Aspergillus</taxon>
        <taxon>Aspergillus subgen. Circumdati</taxon>
    </lineage>
</organism>
<keyword evidence="1" id="KW-0472">Membrane</keyword>
<sequence>PRFIRNIKTSSSNSFACQFFSALISPATAPSLILAFLHLGRHLDLVSIIIPPFRPCKLFKTAILYILL</sequence>
<protein>
    <submittedName>
        <fullName evidence="2">Uncharacterized protein</fullName>
    </submittedName>
</protein>
<keyword evidence="1" id="KW-0812">Transmembrane</keyword>
<dbReference type="AlphaFoldDB" id="A0A318YKN1"/>
<dbReference type="RefSeq" id="XP_025478681.1">
    <property type="nucleotide sequence ID" value="XM_025626766.1"/>
</dbReference>